<proteinExistence type="predicted"/>
<accession>A0ACA9R0R0</accession>
<gene>
    <name evidence="1" type="ORF">RPERSI_LOCUS16499</name>
</gene>
<evidence type="ECO:0000313" key="1">
    <source>
        <dbReference type="EMBL" id="CAG8771783.1"/>
    </source>
</evidence>
<dbReference type="EMBL" id="CAJVQC010040894">
    <property type="protein sequence ID" value="CAG8771783.1"/>
    <property type="molecule type" value="Genomic_DNA"/>
</dbReference>
<protein>
    <submittedName>
        <fullName evidence="1">7638_t:CDS:1</fullName>
    </submittedName>
</protein>
<reference evidence="1" key="1">
    <citation type="submission" date="2021-06" db="EMBL/GenBank/DDBJ databases">
        <authorList>
            <person name="Kallberg Y."/>
            <person name="Tangrot J."/>
            <person name="Rosling A."/>
        </authorList>
    </citation>
    <scope>NUCLEOTIDE SEQUENCE</scope>
    <source>
        <strain evidence="1">MA461A</strain>
    </source>
</reference>
<feature type="non-terminal residue" evidence="1">
    <location>
        <position position="1"/>
    </location>
</feature>
<organism evidence="1 2">
    <name type="scientific">Racocetra persica</name>
    <dbReference type="NCBI Taxonomy" id="160502"/>
    <lineage>
        <taxon>Eukaryota</taxon>
        <taxon>Fungi</taxon>
        <taxon>Fungi incertae sedis</taxon>
        <taxon>Mucoromycota</taxon>
        <taxon>Glomeromycotina</taxon>
        <taxon>Glomeromycetes</taxon>
        <taxon>Diversisporales</taxon>
        <taxon>Gigasporaceae</taxon>
        <taxon>Racocetra</taxon>
    </lineage>
</organism>
<feature type="non-terminal residue" evidence="1">
    <location>
        <position position="70"/>
    </location>
</feature>
<dbReference type="Proteomes" id="UP000789920">
    <property type="component" value="Unassembled WGS sequence"/>
</dbReference>
<comment type="caution">
    <text evidence="1">The sequence shown here is derived from an EMBL/GenBank/DDBJ whole genome shotgun (WGS) entry which is preliminary data.</text>
</comment>
<name>A0ACA9R0R0_9GLOM</name>
<keyword evidence="2" id="KW-1185">Reference proteome</keyword>
<evidence type="ECO:0000313" key="2">
    <source>
        <dbReference type="Proteomes" id="UP000789920"/>
    </source>
</evidence>
<sequence length="70" mass="8438">MQNKYQELLGVSYANIRKIEDEDEIENQMFQQQQIRTKPKPIIFLPKKPYHDLYKPNDNRPRTPPPKITI</sequence>